<proteinExistence type="predicted"/>
<evidence type="ECO:0000259" key="1">
    <source>
        <dbReference type="Pfam" id="PF04266"/>
    </source>
</evidence>
<name>A0A2T3FS94_9FIRM</name>
<dbReference type="EMBL" id="JAJDKZ010000023">
    <property type="protein sequence ID" value="MCB8610715.1"/>
    <property type="molecule type" value="Genomic_DNA"/>
</dbReference>
<organism evidence="3 4">
    <name type="scientific">Faecalibacillus faecis</name>
    <dbReference type="NCBI Taxonomy" id="1982628"/>
    <lineage>
        <taxon>Bacteria</taxon>
        <taxon>Bacillati</taxon>
        <taxon>Bacillota</taxon>
        <taxon>Erysipelotrichia</taxon>
        <taxon>Erysipelotrichales</taxon>
        <taxon>Coprobacillaceae</taxon>
        <taxon>Faecalibacillus</taxon>
    </lineage>
</organism>
<reference evidence="4" key="1">
    <citation type="submission" date="2018-03" db="EMBL/GenBank/DDBJ databases">
        <title>Lachnoclostridium SNUG30370 gen.nov., sp.nov., isolated from human faeces.</title>
        <authorList>
            <person name="Seo B."/>
            <person name="Jeon K."/>
            <person name="Ko G."/>
        </authorList>
    </citation>
    <scope>NUCLEOTIDE SEQUENCE [LARGE SCALE GENOMIC DNA]</scope>
    <source>
        <strain evidence="4">SNUG30370</strain>
    </source>
</reference>
<dbReference type="RefSeq" id="WP_106988645.1">
    <property type="nucleotide sequence ID" value="NZ_DBGDQT010000069.1"/>
</dbReference>
<evidence type="ECO:0000313" key="2">
    <source>
        <dbReference type="EMBL" id="MCB8610715.1"/>
    </source>
</evidence>
<dbReference type="Proteomes" id="UP000241201">
    <property type="component" value="Unassembled WGS sequence"/>
</dbReference>
<reference evidence="3" key="2">
    <citation type="journal article" date="2019" name="Int. J. Syst. Evol. Microbiol.">
        <title>Faecalibacillus intestinalis gen. nov., sp. nov. and Faecalibacillus faecis sp. nov., isolated from human faeces.</title>
        <authorList>
            <person name="Seo B."/>
            <person name="Jeon K."/>
            <person name="Baek I."/>
            <person name="Lee Y.M."/>
            <person name="Baek K."/>
            <person name="Ko G."/>
        </authorList>
    </citation>
    <scope>NUCLEOTIDE SEQUENCE</scope>
    <source>
        <strain evidence="3">SNUG30370</strain>
    </source>
</reference>
<evidence type="ECO:0000313" key="4">
    <source>
        <dbReference type="Proteomes" id="UP000241201"/>
    </source>
</evidence>
<dbReference type="Proteomes" id="UP001198439">
    <property type="component" value="Unassembled WGS sequence"/>
</dbReference>
<dbReference type="Pfam" id="PF04266">
    <property type="entry name" value="ASCH"/>
    <property type="match status" value="1"/>
</dbReference>
<feature type="domain" description="ASCH" evidence="1">
    <location>
        <begin position="6"/>
        <end position="57"/>
    </location>
</feature>
<protein>
    <submittedName>
        <fullName evidence="2">ASCH domain-containing protein</fullName>
    </submittedName>
</protein>
<dbReference type="InterPro" id="IPR015947">
    <property type="entry name" value="PUA-like_sf"/>
</dbReference>
<dbReference type="AlphaFoldDB" id="A0A2T3FS94"/>
<evidence type="ECO:0000313" key="3">
    <source>
        <dbReference type="EMBL" id="PST38140.1"/>
    </source>
</evidence>
<keyword evidence="4" id="KW-1185">Reference proteome</keyword>
<reference evidence="2" key="3">
    <citation type="submission" date="2021-10" db="EMBL/GenBank/DDBJ databases">
        <title>Collection of gut derived symbiotic bacterial strains cultured from healthy donors.</title>
        <authorList>
            <person name="Lin H."/>
            <person name="Littmann E."/>
            <person name="Kohout C."/>
            <person name="Pamer E.G."/>
        </authorList>
    </citation>
    <scope>NUCLEOTIDE SEQUENCE</scope>
    <source>
        <strain evidence="2">DFI.4.48</strain>
    </source>
</reference>
<dbReference type="Gene3D" id="2.30.130.30">
    <property type="entry name" value="Hypothetical protein"/>
    <property type="match status" value="1"/>
</dbReference>
<comment type="caution">
    <text evidence="3">The sequence shown here is derived from an EMBL/GenBank/DDBJ whole genome shotgun (WGS) entry which is preliminary data.</text>
</comment>
<dbReference type="InterPro" id="IPR007374">
    <property type="entry name" value="ASCH_domain"/>
</dbReference>
<dbReference type="GeneID" id="77471657"/>
<dbReference type="SUPFAM" id="SSF88697">
    <property type="entry name" value="PUA domain-like"/>
    <property type="match status" value="1"/>
</dbReference>
<dbReference type="EMBL" id="PYLP01000018">
    <property type="protein sequence ID" value="PST38140.1"/>
    <property type="molecule type" value="Genomic_DNA"/>
</dbReference>
<gene>
    <name evidence="3" type="ORF">C7U55_11240</name>
    <name evidence="2" type="ORF">LJD69_08930</name>
</gene>
<accession>A0A2T3FS94</accession>
<sequence>MCKVLMSIKLKYATQILNGAKTVEYRKNRFRRQNVEAIVIYTTSPIMKVIGEVKLVGMLEDRPEIIWKKICHSGGINKMAYDDYFKGKDKAIAYMLGKVEKYENELKISDFHIHVPPQSYVYRLRRVRR</sequence>